<feature type="region of interest" description="Disordered" evidence="1">
    <location>
        <begin position="1"/>
        <end position="20"/>
    </location>
</feature>
<organism evidence="2 3">
    <name type="scientific">Micromonospora viridifaciens</name>
    <dbReference type="NCBI Taxonomy" id="1881"/>
    <lineage>
        <taxon>Bacteria</taxon>
        <taxon>Bacillati</taxon>
        <taxon>Actinomycetota</taxon>
        <taxon>Actinomycetes</taxon>
        <taxon>Micromonosporales</taxon>
        <taxon>Micromonosporaceae</taxon>
        <taxon>Micromonospora</taxon>
    </lineage>
</organism>
<dbReference type="EMBL" id="LT607411">
    <property type="protein sequence ID" value="SCE89623.1"/>
    <property type="molecule type" value="Genomic_DNA"/>
</dbReference>
<accession>A0A1C4W067</accession>
<name>A0A1C4W067_MICVI</name>
<keyword evidence="3" id="KW-1185">Reference proteome</keyword>
<evidence type="ECO:0000256" key="1">
    <source>
        <dbReference type="SAM" id="MobiDB-lite"/>
    </source>
</evidence>
<evidence type="ECO:0000313" key="3">
    <source>
        <dbReference type="Proteomes" id="UP000198242"/>
    </source>
</evidence>
<gene>
    <name evidence="2" type="ORF">GA0074695_1976</name>
</gene>
<dbReference type="AlphaFoldDB" id="A0A1C4W067"/>
<proteinExistence type="predicted"/>
<protein>
    <submittedName>
        <fullName evidence="2">Uncharacterized protein</fullName>
    </submittedName>
</protein>
<evidence type="ECO:0000313" key="2">
    <source>
        <dbReference type="EMBL" id="SCE89623.1"/>
    </source>
</evidence>
<dbReference type="Proteomes" id="UP000198242">
    <property type="component" value="Chromosome I"/>
</dbReference>
<reference evidence="3" key="1">
    <citation type="submission" date="2016-06" db="EMBL/GenBank/DDBJ databases">
        <authorList>
            <person name="Varghese N."/>
            <person name="Submissions Spin"/>
        </authorList>
    </citation>
    <scope>NUCLEOTIDE SEQUENCE [LARGE SCALE GENOMIC DNA]</scope>
    <source>
        <strain evidence="3">DSM 43909</strain>
    </source>
</reference>
<sequence>MKRVRRSSDARGAVAPKTTCRARLRAAPGVDALGGVPR</sequence>